<keyword evidence="1" id="KW-0472">Membrane</keyword>
<name>A0A0E3BCD3_9BURK</name>
<keyword evidence="1" id="KW-0812">Transmembrane</keyword>
<dbReference type="EMBL" id="AWTN01000108">
    <property type="protein sequence ID" value="KGG87401.1"/>
    <property type="molecule type" value="Genomic_DNA"/>
</dbReference>
<evidence type="ECO:0000313" key="2">
    <source>
        <dbReference type="EMBL" id="KGG87401.1"/>
    </source>
</evidence>
<organism evidence="2 3">
    <name type="scientific">Comamonas thiooxydans</name>
    <dbReference type="NCBI Taxonomy" id="363952"/>
    <lineage>
        <taxon>Bacteria</taxon>
        <taxon>Pseudomonadati</taxon>
        <taxon>Pseudomonadota</taxon>
        <taxon>Betaproteobacteria</taxon>
        <taxon>Burkholderiales</taxon>
        <taxon>Comamonadaceae</taxon>
        <taxon>Comamonas</taxon>
    </lineage>
</organism>
<evidence type="ECO:0000313" key="3">
    <source>
        <dbReference type="Proteomes" id="UP000029567"/>
    </source>
</evidence>
<feature type="transmembrane region" description="Helical" evidence="1">
    <location>
        <begin position="35"/>
        <end position="55"/>
    </location>
</feature>
<dbReference type="RefSeq" id="WP_034381959.1">
    <property type="nucleotide sequence ID" value="NZ_AWTN01000108.1"/>
</dbReference>
<reference evidence="2 3" key="1">
    <citation type="submission" date="2013-09" db="EMBL/GenBank/DDBJ databases">
        <title>High correlation between genotypes and phenotypes of environmental bacteria Comamonas testosteroni strains.</title>
        <authorList>
            <person name="Liu L."/>
            <person name="Zhu W."/>
            <person name="Xia X."/>
            <person name="Xu B."/>
            <person name="Luo M."/>
            <person name="Wang G."/>
        </authorList>
    </citation>
    <scope>NUCLEOTIDE SEQUENCE [LARGE SCALE GENOMIC DNA]</scope>
    <source>
        <strain evidence="2 3">JL14</strain>
    </source>
</reference>
<dbReference type="Proteomes" id="UP000029567">
    <property type="component" value="Unassembled WGS sequence"/>
</dbReference>
<accession>A0A0E3BCD3</accession>
<dbReference type="AlphaFoldDB" id="A0A0E3BCD3"/>
<gene>
    <name evidence="2" type="ORF">P245_20270</name>
</gene>
<feature type="transmembrane region" description="Helical" evidence="1">
    <location>
        <begin position="83"/>
        <end position="100"/>
    </location>
</feature>
<keyword evidence="1" id="KW-1133">Transmembrane helix</keyword>
<comment type="caution">
    <text evidence="2">The sequence shown here is derived from an EMBL/GenBank/DDBJ whole genome shotgun (WGS) entry which is preliminary data.</text>
</comment>
<evidence type="ECO:0000256" key="1">
    <source>
        <dbReference type="SAM" id="Phobius"/>
    </source>
</evidence>
<sequence>MVWEMFSLVAWMALLWGMFSLFARACGNHPFLVRFFSTLGGSFCALAFTLISAVLARYWAFDRMVSFTALLGQAFFLASDRQLWINILYAVVAMQVLIYADCLHQKKG</sequence>
<protein>
    <submittedName>
        <fullName evidence="2">Uncharacterized protein</fullName>
    </submittedName>
</protein>
<proteinExistence type="predicted"/>